<dbReference type="PANTHER" id="PTHR11795">
    <property type="entry name" value="BRANCHED-CHAIN AMINO ACID TRANSPORT SYSTEM PERMEASE PROTEIN LIVH"/>
    <property type="match status" value="1"/>
</dbReference>
<name>A0A543PFG1_9ACTN</name>
<keyword evidence="5" id="KW-0029">Amino-acid transport</keyword>
<feature type="transmembrane region" description="Helical" evidence="9">
    <location>
        <begin position="59"/>
        <end position="85"/>
    </location>
</feature>
<feature type="transmembrane region" description="Helical" evidence="9">
    <location>
        <begin position="261"/>
        <end position="280"/>
    </location>
</feature>
<feature type="transmembrane region" description="Helical" evidence="9">
    <location>
        <begin position="12"/>
        <end position="39"/>
    </location>
</feature>
<comment type="similarity">
    <text evidence="8">Belongs to the binding-protein-dependent transport system permease family. LivHM subfamily.</text>
</comment>
<gene>
    <name evidence="10" type="ORF">FHU33_2215</name>
</gene>
<dbReference type="Pfam" id="PF02653">
    <property type="entry name" value="BPD_transp_2"/>
    <property type="match status" value="1"/>
</dbReference>
<feature type="transmembrane region" description="Helical" evidence="9">
    <location>
        <begin position="139"/>
        <end position="163"/>
    </location>
</feature>
<evidence type="ECO:0000256" key="2">
    <source>
        <dbReference type="ARBA" id="ARBA00022448"/>
    </source>
</evidence>
<reference evidence="10 11" key="1">
    <citation type="submission" date="2019-06" db="EMBL/GenBank/DDBJ databases">
        <title>Sequencing the genomes of 1000 actinobacteria strains.</title>
        <authorList>
            <person name="Klenk H.-P."/>
        </authorList>
    </citation>
    <scope>NUCLEOTIDE SEQUENCE [LARGE SCALE GENOMIC DNA]</scope>
    <source>
        <strain evidence="10 11">DSM 46837</strain>
    </source>
</reference>
<dbReference type="InterPro" id="IPR052157">
    <property type="entry name" value="BCAA_transport_permease"/>
</dbReference>
<evidence type="ECO:0000256" key="7">
    <source>
        <dbReference type="ARBA" id="ARBA00023136"/>
    </source>
</evidence>
<comment type="subcellular location">
    <subcellularLocation>
        <location evidence="1">Cell membrane</location>
        <topology evidence="1">Multi-pass membrane protein</topology>
    </subcellularLocation>
</comment>
<comment type="caution">
    <text evidence="10">The sequence shown here is derived from an EMBL/GenBank/DDBJ whole genome shotgun (WGS) entry which is preliminary data.</text>
</comment>
<feature type="transmembrane region" description="Helical" evidence="9">
    <location>
        <begin position="97"/>
        <end position="119"/>
    </location>
</feature>
<keyword evidence="3" id="KW-1003">Cell membrane</keyword>
<dbReference type="EMBL" id="VFQE01000001">
    <property type="protein sequence ID" value="TQN42807.1"/>
    <property type="molecule type" value="Genomic_DNA"/>
</dbReference>
<keyword evidence="11" id="KW-1185">Reference proteome</keyword>
<dbReference type="CDD" id="cd06582">
    <property type="entry name" value="TM_PBP1_LivH_like"/>
    <property type="match status" value="1"/>
</dbReference>
<keyword evidence="7 9" id="KW-0472">Membrane</keyword>
<dbReference type="GO" id="GO:0006865">
    <property type="term" value="P:amino acid transport"/>
    <property type="evidence" value="ECO:0007669"/>
    <property type="project" value="UniProtKB-KW"/>
</dbReference>
<dbReference type="GO" id="GO:0005886">
    <property type="term" value="C:plasma membrane"/>
    <property type="evidence" value="ECO:0007669"/>
    <property type="project" value="UniProtKB-SubCell"/>
</dbReference>
<dbReference type="GO" id="GO:0022857">
    <property type="term" value="F:transmembrane transporter activity"/>
    <property type="evidence" value="ECO:0007669"/>
    <property type="project" value="InterPro"/>
</dbReference>
<dbReference type="Proteomes" id="UP000319865">
    <property type="component" value="Unassembled WGS sequence"/>
</dbReference>
<dbReference type="InterPro" id="IPR001851">
    <property type="entry name" value="ABC_transp_permease"/>
</dbReference>
<proteinExistence type="inferred from homology"/>
<evidence type="ECO:0000256" key="1">
    <source>
        <dbReference type="ARBA" id="ARBA00004651"/>
    </source>
</evidence>
<evidence type="ECO:0000256" key="3">
    <source>
        <dbReference type="ARBA" id="ARBA00022475"/>
    </source>
</evidence>
<organism evidence="10 11">
    <name type="scientific">Blastococcus colisei</name>
    <dbReference type="NCBI Taxonomy" id="1564162"/>
    <lineage>
        <taxon>Bacteria</taxon>
        <taxon>Bacillati</taxon>
        <taxon>Actinomycetota</taxon>
        <taxon>Actinomycetes</taxon>
        <taxon>Geodermatophilales</taxon>
        <taxon>Geodermatophilaceae</taxon>
        <taxon>Blastococcus</taxon>
    </lineage>
</organism>
<feature type="transmembrane region" description="Helical" evidence="9">
    <location>
        <begin position="184"/>
        <end position="212"/>
    </location>
</feature>
<dbReference type="OrthoDB" id="9807115at2"/>
<evidence type="ECO:0000256" key="9">
    <source>
        <dbReference type="SAM" id="Phobius"/>
    </source>
</evidence>
<keyword evidence="4 9" id="KW-0812">Transmembrane</keyword>
<sequence>MAEFLLACINGLTSGSIVFLVAAGLTLVFGIGGVLNFAHGGVFAIGAYTMYTVSSQLGASWWAFAVSALVAIAVAAALGAIAEVLFVRKFYPLRHEYMLLGTYALLLILDGALQLIWGLDPKSSPAPRGLRDSVDLGPVSVTSLSLFIIAVALLALGGLYYWLQRTSFGHLAKAAAHDRDAAMTLGVNVPFVLTGVFIVGSMLAGLAGAVLAPAQALQPELGNLFIIQAFVAVVLGGLGSVAGAWIAAVILGLADSLWFTYLPDVPQVGVFVALIAILVLKPTGLMGAKA</sequence>
<feature type="transmembrane region" description="Helical" evidence="9">
    <location>
        <begin position="224"/>
        <end position="254"/>
    </location>
</feature>
<evidence type="ECO:0000256" key="4">
    <source>
        <dbReference type="ARBA" id="ARBA00022692"/>
    </source>
</evidence>
<evidence type="ECO:0000256" key="8">
    <source>
        <dbReference type="ARBA" id="ARBA00037998"/>
    </source>
</evidence>
<evidence type="ECO:0000313" key="11">
    <source>
        <dbReference type="Proteomes" id="UP000319865"/>
    </source>
</evidence>
<dbReference type="RefSeq" id="WP_142025397.1">
    <property type="nucleotide sequence ID" value="NZ_VFQE01000001.1"/>
</dbReference>
<accession>A0A543PFG1</accession>
<keyword evidence="2" id="KW-0813">Transport</keyword>
<dbReference type="AlphaFoldDB" id="A0A543PFG1"/>
<dbReference type="PANTHER" id="PTHR11795:SF442">
    <property type="entry name" value="ABC TRANSPORTER ATP-BINDING PROTEIN"/>
    <property type="match status" value="1"/>
</dbReference>
<keyword evidence="6 9" id="KW-1133">Transmembrane helix</keyword>
<evidence type="ECO:0000256" key="6">
    <source>
        <dbReference type="ARBA" id="ARBA00022989"/>
    </source>
</evidence>
<evidence type="ECO:0000313" key="10">
    <source>
        <dbReference type="EMBL" id="TQN42807.1"/>
    </source>
</evidence>
<protein>
    <submittedName>
        <fullName evidence="10">Amino acid/amide ABC transporter membrane protein 1 (HAAT family)</fullName>
    </submittedName>
</protein>
<evidence type="ECO:0000256" key="5">
    <source>
        <dbReference type="ARBA" id="ARBA00022970"/>
    </source>
</evidence>